<evidence type="ECO:0000256" key="1">
    <source>
        <dbReference type="SAM" id="MobiDB-lite"/>
    </source>
</evidence>
<feature type="compositionally biased region" description="Pro residues" evidence="1">
    <location>
        <begin position="618"/>
        <end position="638"/>
    </location>
</feature>
<dbReference type="SUPFAM" id="SSF56436">
    <property type="entry name" value="C-type lectin-like"/>
    <property type="match status" value="2"/>
</dbReference>
<dbReference type="Pfam" id="PF00089">
    <property type="entry name" value="Trypsin"/>
    <property type="match status" value="1"/>
</dbReference>
<feature type="region of interest" description="Disordered" evidence="1">
    <location>
        <begin position="617"/>
        <end position="742"/>
    </location>
</feature>
<dbReference type="GO" id="GO:0006508">
    <property type="term" value="P:proteolysis"/>
    <property type="evidence" value="ECO:0007669"/>
    <property type="project" value="InterPro"/>
</dbReference>
<dbReference type="CDD" id="cd00037">
    <property type="entry name" value="CLECT"/>
    <property type="match status" value="2"/>
</dbReference>
<feature type="compositionally biased region" description="Low complexity" evidence="1">
    <location>
        <begin position="693"/>
        <end position="718"/>
    </location>
</feature>
<feature type="domain" description="C-type lectin" evidence="3">
    <location>
        <begin position="228"/>
        <end position="333"/>
    </location>
</feature>
<organism evidence="4 5">
    <name type="scientific">Amphibalanus amphitrite</name>
    <name type="common">Striped barnacle</name>
    <name type="synonym">Balanus amphitrite</name>
    <dbReference type="NCBI Taxonomy" id="1232801"/>
    <lineage>
        <taxon>Eukaryota</taxon>
        <taxon>Metazoa</taxon>
        <taxon>Ecdysozoa</taxon>
        <taxon>Arthropoda</taxon>
        <taxon>Crustacea</taxon>
        <taxon>Multicrustacea</taxon>
        <taxon>Cirripedia</taxon>
        <taxon>Thoracica</taxon>
        <taxon>Thoracicalcarea</taxon>
        <taxon>Balanomorpha</taxon>
        <taxon>Balanoidea</taxon>
        <taxon>Balanidae</taxon>
        <taxon>Amphibalaninae</taxon>
        <taxon>Amphibalanus</taxon>
    </lineage>
</organism>
<dbReference type="GO" id="GO:0005884">
    <property type="term" value="C:actin filament"/>
    <property type="evidence" value="ECO:0007669"/>
    <property type="project" value="TreeGrafter"/>
</dbReference>
<dbReference type="InterPro" id="IPR016187">
    <property type="entry name" value="CTDL_fold"/>
</dbReference>
<dbReference type="InterPro" id="IPR016186">
    <property type="entry name" value="C-type_lectin-like/link_sf"/>
</dbReference>
<dbReference type="GO" id="GO:0030041">
    <property type="term" value="P:actin filament polymerization"/>
    <property type="evidence" value="ECO:0007669"/>
    <property type="project" value="TreeGrafter"/>
</dbReference>
<feature type="chain" id="PRO_5025416398" description="C-type lectin domain-containing protein" evidence="2">
    <location>
        <begin position="18"/>
        <end position="831"/>
    </location>
</feature>
<comment type="caution">
    <text evidence="4">The sequence shown here is derived from an EMBL/GenBank/DDBJ whole genome shotgun (WGS) entry which is preliminary data.</text>
</comment>
<evidence type="ECO:0000313" key="5">
    <source>
        <dbReference type="Proteomes" id="UP000440578"/>
    </source>
</evidence>
<name>A0A6A4WZL6_AMPAM</name>
<dbReference type="AlphaFoldDB" id="A0A6A4WZL6"/>
<dbReference type="GO" id="GO:0004252">
    <property type="term" value="F:serine-type endopeptidase activity"/>
    <property type="evidence" value="ECO:0007669"/>
    <property type="project" value="InterPro"/>
</dbReference>
<feature type="signal peptide" evidence="2">
    <location>
        <begin position="1"/>
        <end position="17"/>
    </location>
</feature>
<sequence length="831" mass="88026">MATPALVVLFCAALAAGFIPPQLRPPLFPLPVPAPSAEARPQKHFTGSVCPPETTCVRPQDCSRQCRPGWDSFGLGSCYWVPPAEAAAQSAAQTACAALGAHLPVIENADELSRLLVFGAQWTNATWDAQRSSWVWSGTRRPVQFSALGTARPADGSATVACLVADPGPPAFFIPTDCTGTALYICETEPCYIDEQGTRCEQRIREGYFPLGESLVRPTEGTDDGQLSWAEARALCRADGGDLLVIDDIQMDERIRSMLSELAPLGATEFYIGLSSDAAGAFSYVNGSAAAAGSAYLNFATAADAARPNSCAFYSGRAWASGDCSVARDFVCHIRRVRHSLRQEPQRPRCGVRHPRGVLGKSSARFAPPPLPLPLPQIPPQIPPPPGGDDRRGAAQFGEITWQAAIWIRSGANGHEFACSGALVHSSWVLTAARCVADTEPADIKVTVGDWNLDETRPVSLPPVAVDVTRIRTSPGKCVVTGWRGGLQPTHQPWRQQPNPDLRDILRKFETGVRHDPDCQDLAHHLKRLKQRPPQPPPFAPPFPGPYPWPPRPVPFSVEGRDALEPRDGFSFRPPPFFGAPPPPPLPPPAASDQPELFICPREPRCIPDQGALLACALPPPPPPPPLHRPPLPRPPPFFRSAQNETADDTATAETTTAVPTGPVDAYEQLSKGFRPPVDKKTAAKRARRSPESGGEPSAPVAAAASAEGTAGSASAQAPVEGPGAGPARSAPPEGDSGRTDGRAAFVLPHSIIGAFHSAPPPLVGGGLGGGLGPDTEPAGEPATAGSRHYDAYVLVGVASSATDGCVTGRMVFDDIIQESEFIQQVVHRGG</sequence>
<evidence type="ECO:0000259" key="3">
    <source>
        <dbReference type="PROSITE" id="PS50041"/>
    </source>
</evidence>
<dbReference type="SUPFAM" id="SSF50494">
    <property type="entry name" value="Trypsin-like serine proteases"/>
    <property type="match status" value="1"/>
</dbReference>
<dbReference type="InterPro" id="IPR001254">
    <property type="entry name" value="Trypsin_dom"/>
</dbReference>
<gene>
    <name evidence="4" type="ORF">FJT64_001937</name>
</gene>
<feature type="compositionally biased region" description="Low complexity" evidence="1">
    <location>
        <begin position="649"/>
        <end position="658"/>
    </location>
</feature>
<dbReference type="InterPro" id="IPR001304">
    <property type="entry name" value="C-type_lectin-like"/>
</dbReference>
<dbReference type="PANTHER" id="PTHR45691:SF6">
    <property type="entry name" value="PROTEIN DIAPHANOUS"/>
    <property type="match status" value="1"/>
</dbReference>
<dbReference type="InterPro" id="IPR043504">
    <property type="entry name" value="Peptidase_S1_PA_chymotrypsin"/>
</dbReference>
<dbReference type="Pfam" id="PF00059">
    <property type="entry name" value="Lectin_C"/>
    <property type="match status" value="1"/>
</dbReference>
<proteinExistence type="predicted"/>
<dbReference type="SMART" id="SM00034">
    <property type="entry name" value="CLECT"/>
    <property type="match status" value="2"/>
</dbReference>
<protein>
    <recommendedName>
        <fullName evidence="3">C-type lectin domain-containing protein</fullName>
    </recommendedName>
</protein>
<keyword evidence="2" id="KW-0732">Signal</keyword>
<dbReference type="Proteomes" id="UP000440578">
    <property type="component" value="Unassembled WGS sequence"/>
</dbReference>
<evidence type="ECO:0000256" key="2">
    <source>
        <dbReference type="SAM" id="SignalP"/>
    </source>
</evidence>
<dbReference type="EMBL" id="VIIS01000292">
    <property type="protein sequence ID" value="KAF0310739.1"/>
    <property type="molecule type" value="Genomic_DNA"/>
</dbReference>
<keyword evidence="5" id="KW-1185">Reference proteome</keyword>
<dbReference type="InterPro" id="IPR051412">
    <property type="entry name" value="Formin_Homology_Diaphanous_sf"/>
</dbReference>
<reference evidence="4 5" key="1">
    <citation type="submission" date="2019-07" db="EMBL/GenBank/DDBJ databases">
        <title>Draft genome assembly of a fouling barnacle, Amphibalanus amphitrite (Darwin, 1854): The first reference genome for Thecostraca.</title>
        <authorList>
            <person name="Kim W."/>
        </authorList>
    </citation>
    <scope>NUCLEOTIDE SEQUENCE [LARGE SCALE GENOMIC DNA]</scope>
    <source>
        <strain evidence="4">SNU_AA5</strain>
        <tissue evidence="4">Soma without cirri and trophi</tissue>
    </source>
</reference>
<accession>A0A6A4WZL6</accession>
<feature type="compositionally biased region" description="Low complexity" evidence="1">
    <location>
        <begin position="726"/>
        <end position="735"/>
    </location>
</feature>
<dbReference type="OrthoDB" id="10064156at2759"/>
<dbReference type="PROSITE" id="PS50041">
    <property type="entry name" value="C_TYPE_LECTIN_2"/>
    <property type="match status" value="2"/>
</dbReference>
<dbReference type="Gene3D" id="2.40.10.10">
    <property type="entry name" value="Trypsin-like serine proteases"/>
    <property type="match status" value="1"/>
</dbReference>
<evidence type="ECO:0000313" key="4">
    <source>
        <dbReference type="EMBL" id="KAF0310739.1"/>
    </source>
</evidence>
<dbReference type="PANTHER" id="PTHR45691">
    <property type="entry name" value="PROTEIN DIAPHANOUS"/>
    <property type="match status" value="1"/>
</dbReference>
<feature type="domain" description="C-type lectin" evidence="3">
    <location>
        <begin position="76"/>
        <end position="187"/>
    </location>
</feature>
<dbReference type="Gene3D" id="3.10.100.10">
    <property type="entry name" value="Mannose-Binding Protein A, subunit A"/>
    <property type="match status" value="2"/>
</dbReference>
<dbReference type="InterPro" id="IPR009003">
    <property type="entry name" value="Peptidase_S1_PA"/>
</dbReference>